<protein>
    <submittedName>
        <fullName evidence="2">Uncharacterized protein</fullName>
    </submittedName>
</protein>
<dbReference type="STRING" id="542762.A0A4S4DSS6"/>
<sequence>MGLWPGPGLPLAELRQVQAEIKPSTIKTIDSYDLSSITTTVLRQTLLFYTENSTLIHHSYKEKEMVLWSSYPPTPNQLAATVACFVAGATLFAVGVHLSFTNVATQQARTKARNDFIKARLRKLLQD</sequence>
<gene>
    <name evidence="2" type="ORF">TEA_007015</name>
</gene>
<dbReference type="Proteomes" id="UP000306102">
    <property type="component" value="Unassembled WGS sequence"/>
</dbReference>
<dbReference type="AlphaFoldDB" id="A0A4S4DSS6"/>
<keyword evidence="3" id="KW-1185">Reference proteome</keyword>
<comment type="caution">
    <text evidence="2">The sequence shown here is derived from an EMBL/GenBank/DDBJ whole genome shotgun (WGS) entry which is preliminary data.</text>
</comment>
<organism evidence="2 3">
    <name type="scientific">Camellia sinensis var. sinensis</name>
    <name type="common">China tea</name>
    <dbReference type="NCBI Taxonomy" id="542762"/>
    <lineage>
        <taxon>Eukaryota</taxon>
        <taxon>Viridiplantae</taxon>
        <taxon>Streptophyta</taxon>
        <taxon>Embryophyta</taxon>
        <taxon>Tracheophyta</taxon>
        <taxon>Spermatophyta</taxon>
        <taxon>Magnoliopsida</taxon>
        <taxon>eudicotyledons</taxon>
        <taxon>Gunneridae</taxon>
        <taxon>Pentapetalae</taxon>
        <taxon>asterids</taxon>
        <taxon>Ericales</taxon>
        <taxon>Theaceae</taxon>
        <taxon>Camellia</taxon>
    </lineage>
</organism>
<keyword evidence="1" id="KW-1133">Transmembrane helix</keyword>
<evidence type="ECO:0000256" key="1">
    <source>
        <dbReference type="SAM" id="Phobius"/>
    </source>
</evidence>
<accession>A0A4S4DSS6</accession>
<dbReference type="EMBL" id="SDRB02010539">
    <property type="protein sequence ID" value="THG05924.1"/>
    <property type="molecule type" value="Genomic_DNA"/>
</dbReference>
<name>A0A4S4DSS6_CAMSN</name>
<feature type="transmembrane region" description="Helical" evidence="1">
    <location>
        <begin position="78"/>
        <end position="100"/>
    </location>
</feature>
<proteinExistence type="predicted"/>
<keyword evidence="1" id="KW-0472">Membrane</keyword>
<evidence type="ECO:0000313" key="2">
    <source>
        <dbReference type="EMBL" id="THG05924.1"/>
    </source>
</evidence>
<reference evidence="2 3" key="1">
    <citation type="journal article" date="2018" name="Proc. Natl. Acad. Sci. U.S.A.">
        <title>Draft genome sequence of Camellia sinensis var. sinensis provides insights into the evolution of the tea genome and tea quality.</title>
        <authorList>
            <person name="Wei C."/>
            <person name="Yang H."/>
            <person name="Wang S."/>
            <person name="Zhao J."/>
            <person name="Liu C."/>
            <person name="Gao L."/>
            <person name="Xia E."/>
            <person name="Lu Y."/>
            <person name="Tai Y."/>
            <person name="She G."/>
            <person name="Sun J."/>
            <person name="Cao H."/>
            <person name="Tong W."/>
            <person name="Gao Q."/>
            <person name="Li Y."/>
            <person name="Deng W."/>
            <person name="Jiang X."/>
            <person name="Wang W."/>
            <person name="Chen Q."/>
            <person name="Zhang S."/>
            <person name="Li H."/>
            <person name="Wu J."/>
            <person name="Wang P."/>
            <person name="Li P."/>
            <person name="Shi C."/>
            <person name="Zheng F."/>
            <person name="Jian J."/>
            <person name="Huang B."/>
            <person name="Shan D."/>
            <person name="Shi M."/>
            <person name="Fang C."/>
            <person name="Yue Y."/>
            <person name="Li F."/>
            <person name="Li D."/>
            <person name="Wei S."/>
            <person name="Han B."/>
            <person name="Jiang C."/>
            <person name="Yin Y."/>
            <person name="Xia T."/>
            <person name="Zhang Z."/>
            <person name="Bennetzen J.L."/>
            <person name="Zhao S."/>
            <person name="Wan X."/>
        </authorList>
    </citation>
    <scope>NUCLEOTIDE SEQUENCE [LARGE SCALE GENOMIC DNA]</scope>
    <source>
        <strain evidence="3">cv. Shuchazao</strain>
        <tissue evidence="2">Leaf</tissue>
    </source>
</reference>
<keyword evidence="1" id="KW-0812">Transmembrane</keyword>
<evidence type="ECO:0000313" key="3">
    <source>
        <dbReference type="Proteomes" id="UP000306102"/>
    </source>
</evidence>